<gene>
    <name evidence="1" type="ORF">KT71_03012</name>
</gene>
<dbReference type="RefSeq" id="WP_008293008.1">
    <property type="nucleotide sequence ID" value="NZ_CM002299.1"/>
</dbReference>
<reference evidence="1 2" key="2">
    <citation type="journal article" date="2009" name="PLoS ONE">
        <title>The photosynthetic apparatus and its regulation in the aerobic gammaproteobacterium Congregibacter litoralis gen. nov., sp. nov.</title>
        <authorList>
            <person name="Spring S."/>
            <person name="Lunsdorf H."/>
            <person name="Fuchs B.M."/>
            <person name="Tindall B.J."/>
        </authorList>
    </citation>
    <scope>NUCLEOTIDE SEQUENCE [LARGE SCALE GENOMIC DNA]</scope>
    <source>
        <strain evidence="1">KT71</strain>
    </source>
</reference>
<name>A4A7B4_9GAMM</name>
<dbReference type="Proteomes" id="UP000019205">
    <property type="component" value="Chromosome"/>
</dbReference>
<comment type="caution">
    <text evidence="1">The sequence shown here is derived from an EMBL/GenBank/DDBJ whole genome shotgun (WGS) entry which is preliminary data.</text>
</comment>
<evidence type="ECO:0000313" key="1">
    <source>
        <dbReference type="EMBL" id="EAQ98183.1"/>
    </source>
</evidence>
<evidence type="ECO:0000313" key="2">
    <source>
        <dbReference type="Proteomes" id="UP000019205"/>
    </source>
</evidence>
<organism evidence="1 2">
    <name type="scientific">Congregibacter litoralis KT71</name>
    <dbReference type="NCBI Taxonomy" id="314285"/>
    <lineage>
        <taxon>Bacteria</taxon>
        <taxon>Pseudomonadati</taxon>
        <taxon>Pseudomonadota</taxon>
        <taxon>Gammaproteobacteria</taxon>
        <taxon>Cellvibrionales</taxon>
        <taxon>Halieaceae</taxon>
        <taxon>Congregibacter</taxon>
    </lineage>
</organism>
<dbReference type="HOGENOM" id="CLU_1270495_0_0_6"/>
<dbReference type="AlphaFoldDB" id="A4A7B4"/>
<sequence length="217" mass="22924">MLRSLLVPVLFLPLVGCVSSGVRDVEVTPPKTLDTQIGSSLVLNLPAGDFVVESSEDDLLHVAVRFFCSADGETCRKNAEEAGIVITQQGDRSTLSFKPSSAYTTRHADLRFTVQVPEIEDLDIGMDAGALAVDLPSGCLNVKAGAGDVSIRVPAASVGTVKLDANIGDANLQTPGKEVFDERKLLVGSEVLWEQGTGSCTLRAKLQAGNLSVRLTD</sequence>
<proteinExistence type="predicted"/>
<protein>
    <recommendedName>
        <fullName evidence="3">Adhesin domain-containing protein</fullName>
    </recommendedName>
</protein>
<accession>A4A7B4</accession>
<reference evidence="1 2" key="1">
    <citation type="journal article" date="2007" name="Proc. Natl. Acad. Sci. U.S.A.">
        <title>Characterization of a marine gammaproteobacterium capable of aerobic anoxygenic photosynthesis.</title>
        <authorList>
            <person name="Fuchs B.M."/>
            <person name="Spring S."/>
            <person name="Teeling H."/>
            <person name="Quast C."/>
            <person name="Wulf J."/>
            <person name="Schattenhofer M."/>
            <person name="Yan S."/>
            <person name="Ferriera S."/>
            <person name="Johnson J."/>
            <person name="Glockner F.O."/>
            <person name="Amann R."/>
        </authorList>
    </citation>
    <scope>NUCLEOTIDE SEQUENCE [LARGE SCALE GENOMIC DNA]</scope>
    <source>
        <strain evidence="1">KT71</strain>
    </source>
</reference>
<keyword evidence="2" id="KW-1185">Reference proteome</keyword>
<evidence type="ECO:0008006" key="3">
    <source>
        <dbReference type="Google" id="ProtNLM"/>
    </source>
</evidence>
<dbReference type="EMBL" id="AAOA02000002">
    <property type="protein sequence ID" value="EAQ98183.1"/>
    <property type="molecule type" value="Genomic_DNA"/>
</dbReference>